<dbReference type="GO" id="GO:0008168">
    <property type="term" value="F:methyltransferase activity"/>
    <property type="evidence" value="ECO:0007669"/>
    <property type="project" value="UniProtKB-KW"/>
</dbReference>
<comment type="caution">
    <text evidence="1">The sequence shown here is derived from an EMBL/GenBank/DDBJ whole genome shotgun (WGS) entry which is preliminary data.</text>
</comment>
<sequence length="249" mass="27036">MPITLTNDVRAVLERSTITADSLTLPPQQLDRKLYEAVNKVLVAAGGKWNRSAKAHVFASDPRECLGLALKSGKVTSKKQKLQAFYTPADLAARVVTLADVSGCTVLEPSAGAGALAKECKARGASHIDAVEINRDCEKQLDEVCDDVFLMDFLEMEPPPVLEHDRVVMNPPFTKNQDIAHVRHALKFLKPGGRLVAIMAGNTERKAFRDMMDAFAQSSAHPIIFELPAGAFKESGTNVQTIILTVTKG</sequence>
<name>A0A842HEA3_9BACT</name>
<evidence type="ECO:0000313" key="2">
    <source>
        <dbReference type="Proteomes" id="UP000546464"/>
    </source>
</evidence>
<keyword evidence="1" id="KW-0808">Transferase</keyword>
<dbReference type="EMBL" id="JACHVB010000035">
    <property type="protein sequence ID" value="MBC2594905.1"/>
    <property type="molecule type" value="Genomic_DNA"/>
</dbReference>
<keyword evidence="1" id="KW-0489">Methyltransferase</keyword>
<gene>
    <name evidence="1" type="ORF">H5P28_11615</name>
</gene>
<dbReference type="Gene3D" id="3.40.50.150">
    <property type="entry name" value="Vaccinia Virus protein VP39"/>
    <property type="match status" value="1"/>
</dbReference>
<reference evidence="1 2" key="1">
    <citation type="submission" date="2020-07" db="EMBL/GenBank/DDBJ databases">
        <authorList>
            <person name="Feng X."/>
        </authorList>
    </citation>
    <scope>NUCLEOTIDE SEQUENCE [LARGE SCALE GENOMIC DNA]</scope>
    <source>
        <strain evidence="1 2">JCM31066</strain>
    </source>
</reference>
<dbReference type="AlphaFoldDB" id="A0A842HEA3"/>
<accession>A0A842HEA3</accession>
<dbReference type="InterPro" id="IPR029063">
    <property type="entry name" value="SAM-dependent_MTases_sf"/>
</dbReference>
<organism evidence="1 2">
    <name type="scientific">Ruficoccus amylovorans</name>
    <dbReference type="NCBI Taxonomy" id="1804625"/>
    <lineage>
        <taxon>Bacteria</taxon>
        <taxon>Pseudomonadati</taxon>
        <taxon>Verrucomicrobiota</taxon>
        <taxon>Opitutia</taxon>
        <taxon>Puniceicoccales</taxon>
        <taxon>Cerasicoccaceae</taxon>
        <taxon>Ruficoccus</taxon>
    </lineage>
</organism>
<proteinExistence type="predicted"/>
<dbReference type="RefSeq" id="WP_185675871.1">
    <property type="nucleotide sequence ID" value="NZ_JACHVB010000035.1"/>
</dbReference>
<dbReference type="PRINTS" id="PR00507">
    <property type="entry name" value="N12N6MTFRASE"/>
</dbReference>
<keyword evidence="2" id="KW-1185">Reference proteome</keyword>
<dbReference type="Proteomes" id="UP000546464">
    <property type="component" value="Unassembled WGS sequence"/>
</dbReference>
<dbReference type="SUPFAM" id="SSF53335">
    <property type="entry name" value="S-adenosyl-L-methionine-dependent methyltransferases"/>
    <property type="match status" value="1"/>
</dbReference>
<protein>
    <submittedName>
        <fullName evidence="1">RsmD family RNA methyltransferase</fullName>
    </submittedName>
</protein>
<evidence type="ECO:0000313" key="1">
    <source>
        <dbReference type="EMBL" id="MBC2594905.1"/>
    </source>
</evidence>
<dbReference type="GO" id="GO:0032259">
    <property type="term" value="P:methylation"/>
    <property type="evidence" value="ECO:0007669"/>
    <property type="project" value="UniProtKB-KW"/>
</dbReference>
<dbReference type="CDD" id="cd02440">
    <property type="entry name" value="AdoMet_MTases"/>
    <property type="match status" value="1"/>
</dbReference>